<protein>
    <recommendedName>
        <fullName evidence="8">YhhN-like protein</fullName>
    </recommendedName>
</protein>
<comment type="subcellular location">
    <subcellularLocation>
        <location evidence="1">Membrane</location>
        <topology evidence="1">Multi-pass membrane protein</topology>
    </subcellularLocation>
</comment>
<keyword evidence="4 6" id="KW-1133">Transmembrane helix</keyword>
<dbReference type="Pfam" id="PF07947">
    <property type="entry name" value="YhhN"/>
    <property type="match status" value="1"/>
</dbReference>
<sequence>MIWAWVLAFLSLGVCLPLYLIYKSSLRLPLACCFKSLGTVCPLLIALVAALRLNPQFAFVAAALFLHAVADYTLEFSLPVGCAFFMAGHLLYLLFFVRIVPVSLLHFGCLFVLLALTALAFWRWREAIGKRMPVFAFYAGILCIMCACALGCLSLYTVQGLLIGLGGAIFFLSDFMILRRILFPSVRTLSWVIMITYYIAQLCFGFSCLYF</sequence>
<feature type="transmembrane region" description="Helical" evidence="6">
    <location>
        <begin position="81"/>
        <end position="99"/>
    </location>
</feature>
<feature type="transmembrane region" description="Helical" evidence="6">
    <location>
        <begin position="134"/>
        <end position="156"/>
    </location>
</feature>
<reference evidence="7" key="1">
    <citation type="journal article" date="2013" name="PLoS ONE">
        <title>Metagenomic insights into the carbohydrate-active enzymes carried by the microorganisms adhering to solid digesta in the rumen of cows.</title>
        <authorList>
            <person name="Wang L."/>
            <person name="Hatem A."/>
            <person name="Catalyurek U.V."/>
            <person name="Morrison M."/>
            <person name="Yu Z."/>
        </authorList>
    </citation>
    <scope>NUCLEOTIDE SEQUENCE</scope>
</reference>
<organism evidence="7">
    <name type="scientific">uncultured bacterium Contigcl_30</name>
    <dbReference type="NCBI Taxonomy" id="1393670"/>
    <lineage>
        <taxon>Bacteria</taxon>
        <taxon>environmental samples</taxon>
    </lineage>
</organism>
<accession>W0FRI3</accession>
<dbReference type="PANTHER" id="PTHR31885:SF6">
    <property type="entry name" value="GH04784P"/>
    <property type="match status" value="1"/>
</dbReference>
<proteinExistence type="inferred from homology"/>
<evidence type="ECO:0000256" key="3">
    <source>
        <dbReference type="ARBA" id="ARBA00022692"/>
    </source>
</evidence>
<dbReference type="PANTHER" id="PTHR31885">
    <property type="entry name" value="GH04784P"/>
    <property type="match status" value="1"/>
</dbReference>
<feature type="transmembrane region" description="Helical" evidence="6">
    <location>
        <begin position="105"/>
        <end position="122"/>
    </location>
</feature>
<evidence type="ECO:0000256" key="4">
    <source>
        <dbReference type="ARBA" id="ARBA00022989"/>
    </source>
</evidence>
<dbReference type="AlphaFoldDB" id="W0FRI3"/>
<evidence type="ECO:0000256" key="6">
    <source>
        <dbReference type="SAM" id="Phobius"/>
    </source>
</evidence>
<evidence type="ECO:0008006" key="8">
    <source>
        <dbReference type="Google" id="ProtNLM"/>
    </source>
</evidence>
<dbReference type="EMBL" id="KC246845">
    <property type="protein sequence ID" value="AHF25650.1"/>
    <property type="molecule type" value="Genomic_DNA"/>
</dbReference>
<dbReference type="InterPro" id="IPR012506">
    <property type="entry name" value="TMEM86B-like"/>
</dbReference>
<evidence type="ECO:0000256" key="5">
    <source>
        <dbReference type="ARBA" id="ARBA00023136"/>
    </source>
</evidence>
<dbReference type="GO" id="GO:0016020">
    <property type="term" value="C:membrane"/>
    <property type="evidence" value="ECO:0007669"/>
    <property type="project" value="UniProtKB-SubCell"/>
</dbReference>
<name>W0FRI3_9BACT</name>
<evidence type="ECO:0000313" key="7">
    <source>
        <dbReference type="EMBL" id="AHF25650.1"/>
    </source>
</evidence>
<feature type="transmembrane region" description="Helical" evidence="6">
    <location>
        <begin position="6"/>
        <end position="22"/>
    </location>
</feature>
<evidence type="ECO:0000256" key="2">
    <source>
        <dbReference type="ARBA" id="ARBA00007375"/>
    </source>
</evidence>
<comment type="similarity">
    <text evidence="2">Belongs to the TMEM86 family.</text>
</comment>
<dbReference type="GO" id="GO:0016787">
    <property type="term" value="F:hydrolase activity"/>
    <property type="evidence" value="ECO:0007669"/>
    <property type="project" value="TreeGrafter"/>
</dbReference>
<feature type="transmembrane region" description="Helical" evidence="6">
    <location>
        <begin position="162"/>
        <end position="182"/>
    </location>
</feature>
<keyword evidence="3 6" id="KW-0812">Transmembrane</keyword>
<keyword evidence="5 6" id="KW-0472">Membrane</keyword>
<feature type="transmembrane region" description="Helical" evidence="6">
    <location>
        <begin position="189"/>
        <end position="210"/>
    </location>
</feature>
<evidence type="ECO:0000256" key="1">
    <source>
        <dbReference type="ARBA" id="ARBA00004141"/>
    </source>
</evidence>